<dbReference type="Proteomes" id="UP000236724">
    <property type="component" value="Unassembled WGS sequence"/>
</dbReference>
<name>A0A1H6FC31_9GAMM</name>
<accession>A0A1H6FC31</accession>
<evidence type="ECO:0000313" key="3">
    <source>
        <dbReference type="EMBL" id="SEH06565.1"/>
    </source>
</evidence>
<reference evidence="3 4" key="1">
    <citation type="submission" date="2016-10" db="EMBL/GenBank/DDBJ databases">
        <authorList>
            <person name="de Groot N.N."/>
        </authorList>
    </citation>
    <scope>NUCLEOTIDE SEQUENCE [LARGE SCALE GENOMIC DNA]</scope>
    <source>
        <strain evidence="3">MBHS1</strain>
    </source>
</reference>
<dbReference type="OrthoDB" id="1676884at2"/>
<feature type="chain" id="PRO_5014595466" evidence="2">
    <location>
        <begin position="29"/>
        <end position="969"/>
    </location>
</feature>
<keyword evidence="2" id="KW-0732">Signal</keyword>
<keyword evidence="4" id="KW-1185">Reference proteome</keyword>
<gene>
    <name evidence="3" type="ORF">MBHS_02428</name>
</gene>
<evidence type="ECO:0000256" key="2">
    <source>
        <dbReference type="SAM" id="SignalP"/>
    </source>
</evidence>
<organism evidence="3 4">
    <name type="scientific">Candidatus Venteria ishoeyi</name>
    <dbReference type="NCBI Taxonomy" id="1899563"/>
    <lineage>
        <taxon>Bacteria</taxon>
        <taxon>Pseudomonadati</taxon>
        <taxon>Pseudomonadota</taxon>
        <taxon>Gammaproteobacteria</taxon>
        <taxon>Thiotrichales</taxon>
        <taxon>Thiotrichaceae</taxon>
        <taxon>Venteria</taxon>
    </lineage>
</organism>
<dbReference type="EMBL" id="FMSV02000498">
    <property type="protein sequence ID" value="SEH06565.1"/>
    <property type="molecule type" value="Genomic_DNA"/>
</dbReference>
<evidence type="ECO:0000256" key="1">
    <source>
        <dbReference type="SAM" id="MobiDB-lite"/>
    </source>
</evidence>
<evidence type="ECO:0000313" key="4">
    <source>
        <dbReference type="Proteomes" id="UP000236724"/>
    </source>
</evidence>
<feature type="region of interest" description="Disordered" evidence="1">
    <location>
        <begin position="797"/>
        <end position="825"/>
    </location>
</feature>
<sequence>MKIPITMRQLLLFGSCMTLAGWMNTASADVCVPTDPNYNPDDPICLTNPPPCDPNVNPACQDPVEPPACDPNVNPACQDPVEPPACDPNVNPACQDPVEPPACDPNVNPACQDPVEPPACDPNVNPACQDPVDPQACDPNVDPACQDSVDPAACDPNVNPGCTTNTPPPIDCSLLINKDMPECTGEQPKFCMDAPERGLFCDEFGHKVCRVDLIRPGFLSCEDVPGVCVEDPSKNLFCDERGKQLCFPDEELGISCGDVQCEENPDEGIYCDAKGHPICEENPLKGIFCHEIPPACIHDPDNGMTCDANHNQGFVCIDDNDPNNNVSCDDQGRLCVTIPSGETFCEEDGLFDPAQFNSPDLIVDPALFNFFDEEDITQLPPEFFIGITPEQFDEFRPDAYGHLNSGQVQALPLDVLMDMDGQEFFNFPPDVFDDFSQEQIGALPPKALRGLTPTQFNRLNPDALQGLDRHDIAALPPELWMDIQQDVFFGLPDDAFQGMDHEDCENLPPLMFGQMDAAKVGNLGGDCLMGMDSEQFMQLPDAALAGLGADHLHGLPPRVFNDWTPERFDALPDAALTQLAQENPFEMLEILANLDTIAADGVSADDLALVEGFLPPGVSIDPNTGELLFTGNEFDGQRLPMPILEFGADVFGSDIDFRLEPHNLAKGFGLGGAGEPALDQMDRVMADFFPGFGFKQDAEGFISLDGEGDFAGIGFDLMLTPDAIREAPEGTPEGITEDPMTGEFLVTTDHGKQFGVSFGPPNMTCMAKALGVGDTNNPGSQLSMDQNGIAVFMPATTSGTSNRRQFSNNPQSFKPSGGSSNFRRSQQAAGLYTYPARRTGENPFAELVYGQDTGVEECAGLTQTVYPTVPDADLFMEMLANLLGIPTTDIYQRVDGSFRVQLGPDLYDIVPDFVTEAPNIARGTEQATQLATDAAGNFMMDAQDRFILHAPYQSRKLVIPLILKVVVPQ</sequence>
<feature type="signal peptide" evidence="2">
    <location>
        <begin position="1"/>
        <end position="28"/>
    </location>
</feature>
<dbReference type="AlphaFoldDB" id="A0A1H6FC31"/>
<dbReference type="RefSeq" id="WP_146066748.1">
    <property type="nucleotide sequence ID" value="NZ_FMSV02000498.1"/>
</dbReference>
<proteinExistence type="predicted"/>
<protein>
    <submittedName>
        <fullName evidence="3">Uncharacterized protein</fullName>
    </submittedName>
</protein>